<dbReference type="AlphaFoldDB" id="A0A388JVY0"/>
<gene>
    <name evidence="2" type="ORF">CBR_g26098</name>
</gene>
<evidence type="ECO:0000313" key="2">
    <source>
        <dbReference type="EMBL" id="GBG61935.1"/>
    </source>
</evidence>
<proteinExistence type="predicted"/>
<evidence type="ECO:0000313" key="3">
    <source>
        <dbReference type="Proteomes" id="UP000265515"/>
    </source>
</evidence>
<name>A0A388JVY0_CHABU</name>
<keyword evidence="3" id="KW-1185">Reference proteome</keyword>
<comment type="caution">
    <text evidence="2">The sequence shown here is derived from an EMBL/GenBank/DDBJ whole genome shotgun (WGS) entry which is preliminary data.</text>
</comment>
<dbReference type="Gramene" id="GBG61935">
    <property type="protein sequence ID" value="GBG61935"/>
    <property type="gene ID" value="CBR_g26098"/>
</dbReference>
<protein>
    <submittedName>
        <fullName evidence="2">Uncharacterized protein</fullName>
    </submittedName>
</protein>
<accession>A0A388JVY0</accession>
<feature type="region of interest" description="Disordered" evidence="1">
    <location>
        <begin position="150"/>
        <end position="196"/>
    </location>
</feature>
<reference evidence="2 3" key="1">
    <citation type="journal article" date="2018" name="Cell">
        <title>The Chara Genome: Secondary Complexity and Implications for Plant Terrestrialization.</title>
        <authorList>
            <person name="Nishiyama T."/>
            <person name="Sakayama H."/>
            <person name="Vries J.D."/>
            <person name="Buschmann H."/>
            <person name="Saint-Marcoux D."/>
            <person name="Ullrich K.K."/>
            <person name="Haas F.B."/>
            <person name="Vanderstraeten L."/>
            <person name="Becker D."/>
            <person name="Lang D."/>
            <person name="Vosolsobe S."/>
            <person name="Rombauts S."/>
            <person name="Wilhelmsson P.K.I."/>
            <person name="Janitza P."/>
            <person name="Kern R."/>
            <person name="Heyl A."/>
            <person name="Rumpler F."/>
            <person name="Villalobos L.I.A.C."/>
            <person name="Clay J.M."/>
            <person name="Skokan R."/>
            <person name="Toyoda A."/>
            <person name="Suzuki Y."/>
            <person name="Kagoshima H."/>
            <person name="Schijlen E."/>
            <person name="Tajeshwar N."/>
            <person name="Catarino B."/>
            <person name="Hetherington A.J."/>
            <person name="Saltykova A."/>
            <person name="Bonnot C."/>
            <person name="Breuninger H."/>
            <person name="Symeonidi A."/>
            <person name="Radhakrishnan G.V."/>
            <person name="Van Nieuwerburgh F."/>
            <person name="Deforce D."/>
            <person name="Chang C."/>
            <person name="Karol K.G."/>
            <person name="Hedrich R."/>
            <person name="Ulvskov P."/>
            <person name="Glockner G."/>
            <person name="Delwiche C.F."/>
            <person name="Petrasek J."/>
            <person name="Van de Peer Y."/>
            <person name="Friml J."/>
            <person name="Beilby M."/>
            <person name="Dolan L."/>
            <person name="Kohara Y."/>
            <person name="Sugano S."/>
            <person name="Fujiyama A."/>
            <person name="Delaux P.-M."/>
            <person name="Quint M."/>
            <person name="TheiBen G."/>
            <person name="Hagemann M."/>
            <person name="Harholt J."/>
            <person name="Dunand C."/>
            <person name="Zachgo S."/>
            <person name="Langdale J."/>
            <person name="Maumus F."/>
            <person name="Straeten D.V.D."/>
            <person name="Gould S.B."/>
            <person name="Rensing S.A."/>
        </authorList>
    </citation>
    <scope>NUCLEOTIDE SEQUENCE [LARGE SCALE GENOMIC DNA]</scope>
    <source>
        <strain evidence="2 3">S276</strain>
    </source>
</reference>
<organism evidence="2 3">
    <name type="scientific">Chara braunii</name>
    <name type="common">Braun's stonewort</name>
    <dbReference type="NCBI Taxonomy" id="69332"/>
    <lineage>
        <taxon>Eukaryota</taxon>
        <taxon>Viridiplantae</taxon>
        <taxon>Streptophyta</taxon>
        <taxon>Charophyceae</taxon>
        <taxon>Charales</taxon>
        <taxon>Characeae</taxon>
        <taxon>Chara</taxon>
    </lineage>
</organism>
<dbReference type="EMBL" id="BFEA01000024">
    <property type="protein sequence ID" value="GBG61935.1"/>
    <property type="molecule type" value="Genomic_DNA"/>
</dbReference>
<feature type="compositionally biased region" description="Polar residues" evidence="1">
    <location>
        <begin position="155"/>
        <end position="182"/>
    </location>
</feature>
<dbReference type="Proteomes" id="UP000265515">
    <property type="component" value="Unassembled WGS sequence"/>
</dbReference>
<sequence length="444" mass="48934">MALRVPLRGMFPTVDAIEQCMGKIINAIPPQPDLSRPKLMNMKFELAPEAEGGFIPILPLRLDDGEDINVELVCKHTPWCDRCKWWNHTTTDGCPKLVQARDGQEAEVDTTDNFSQRNRQQLAPGAIGGIREAAKDPPVEILHQTVAESSIRAASRSQQPLRQGLSGRSQGIRIQSQQTQGQGAHAHPSTGTQAQAIQGGIPTSTGLHGRTVGTGFTPYRSNPPPAYYQGYGLGNPELQRFPGVWNTMGEQAWQSSILAATGILSIDLMGQHGATPQDMQAPLQGHVLEETRDLALVQIREREERWLEERLERHSMQERSPRGDGIPRTEGKELVAYTGGMEGGVQERGGSQELVEDVGMAGDENVEDSPQDIHDGAFSRTGDDQQMMDHLILPLVCTLQGHEIFVLGLRSAEGKLYMPTSPIMEIPSVQFVMMKVRQLFAERF</sequence>
<evidence type="ECO:0000256" key="1">
    <source>
        <dbReference type="SAM" id="MobiDB-lite"/>
    </source>
</evidence>